<evidence type="ECO:0000256" key="2">
    <source>
        <dbReference type="ARBA" id="ARBA00010872"/>
    </source>
</evidence>
<name>A0A8J5JVZ2_HOMAM</name>
<comment type="subunit">
    <text evidence="8">Heterodimer of an alpha and beta chain produced by autocleavage.</text>
</comment>
<evidence type="ECO:0000256" key="9">
    <source>
        <dbReference type="PIRSR" id="PIRSR600246-1"/>
    </source>
</evidence>
<evidence type="ECO:0000256" key="7">
    <source>
        <dbReference type="ARBA" id="ARBA00054922"/>
    </source>
</evidence>
<comment type="caution">
    <text evidence="12">The sequence shown here is derived from an EMBL/GenBank/DDBJ whole genome shotgun (WGS) entry which is preliminary data.</text>
</comment>
<sequence>MVEPVVVVHGGAWAVPEELWDESLQGVKAAARRGYGASIHCYCGVLTAGGSSVDAAEASVVCLEDNPVFDAGTGSVLTFDEQVEMDAIIIDGTTMEAGAVGAIRNVLNPVKVARLVMEKTDHIMLVGDGANKFAAAHGVQEVDPEVLITSLARQTLAKYKKYTSTVYHLFNKTEKPETSGHETVGCVVVDREGHTSCATSTGGITAKMPGRVGDTPIVGAGGFADDQVGAVSTTGHGEAIMKACLARHITSVMGTGESVKSSIQNGLAHMESRIKGFGGAIAVSCKGEVGTHFSTPRMTWAYIQAGKLHYGIHPNQHVTEDL</sequence>
<dbReference type="GO" id="GO:0004067">
    <property type="term" value="F:asparaginase activity"/>
    <property type="evidence" value="ECO:0007669"/>
    <property type="project" value="UniProtKB-EC"/>
</dbReference>
<reference evidence="12" key="1">
    <citation type="journal article" date="2021" name="Sci. Adv.">
        <title>The American lobster genome reveals insights on longevity, neural, and immune adaptations.</title>
        <authorList>
            <person name="Polinski J.M."/>
            <person name="Zimin A.V."/>
            <person name="Clark K.F."/>
            <person name="Kohn A.B."/>
            <person name="Sadowski N."/>
            <person name="Timp W."/>
            <person name="Ptitsyn A."/>
            <person name="Khanna P."/>
            <person name="Romanova D.Y."/>
            <person name="Williams P."/>
            <person name="Greenwood S.J."/>
            <person name="Moroz L.L."/>
            <person name="Walt D.R."/>
            <person name="Bodnar A.G."/>
        </authorList>
    </citation>
    <scope>NUCLEOTIDE SEQUENCE</scope>
    <source>
        <strain evidence="12">GMGI-L3</strain>
    </source>
</reference>
<feature type="binding site" evidence="10">
    <location>
        <begin position="234"/>
        <end position="237"/>
    </location>
    <ligand>
        <name>substrate</name>
    </ligand>
</feature>
<dbReference type="Gene3D" id="3.60.20.30">
    <property type="entry name" value="(Glycosyl)asparaginase"/>
    <property type="match status" value="1"/>
</dbReference>
<evidence type="ECO:0000256" key="6">
    <source>
        <dbReference type="ARBA" id="ARBA00049366"/>
    </source>
</evidence>
<organism evidence="12 13">
    <name type="scientific">Homarus americanus</name>
    <name type="common">American lobster</name>
    <dbReference type="NCBI Taxonomy" id="6706"/>
    <lineage>
        <taxon>Eukaryota</taxon>
        <taxon>Metazoa</taxon>
        <taxon>Ecdysozoa</taxon>
        <taxon>Arthropoda</taxon>
        <taxon>Crustacea</taxon>
        <taxon>Multicrustacea</taxon>
        <taxon>Malacostraca</taxon>
        <taxon>Eumalacostraca</taxon>
        <taxon>Eucarida</taxon>
        <taxon>Decapoda</taxon>
        <taxon>Pleocyemata</taxon>
        <taxon>Astacidea</taxon>
        <taxon>Nephropoidea</taxon>
        <taxon>Nephropidae</taxon>
        <taxon>Homarus</taxon>
    </lineage>
</organism>
<dbReference type="Pfam" id="PF01112">
    <property type="entry name" value="Asparaginase_2"/>
    <property type="match status" value="1"/>
</dbReference>
<proteinExistence type="inferred from homology"/>
<evidence type="ECO:0000256" key="8">
    <source>
        <dbReference type="ARBA" id="ARBA00061780"/>
    </source>
</evidence>
<evidence type="ECO:0000313" key="13">
    <source>
        <dbReference type="Proteomes" id="UP000747542"/>
    </source>
</evidence>
<comment type="function">
    <text evidence="7">Has both L-asparaginase and beta-aspartyl peptidase activity. Does not have aspartylglucosaminidase activity and is inactive toward GlcNAc-L-Asn. Likewise, has no activity toward glutamine.</text>
</comment>
<dbReference type="GO" id="GO:0005737">
    <property type="term" value="C:cytoplasm"/>
    <property type="evidence" value="ECO:0007669"/>
    <property type="project" value="TreeGrafter"/>
</dbReference>
<evidence type="ECO:0000256" key="3">
    <source>
        <dbReference type="ARBA" id="ARBA00022670"/>
    </source>
</evidence>
<feature type="site" description="Cleavage; by autolysis" evidence="11">
    <location>
        <begin position="182"/>
        <end position="183"/>
    </location>
</feature>
<dbReference type="EMBL" id="JAHLQT010028013">
    <property type="protein sequence ID" value="KAG7162148.1"/>
    <property type="molecule type" value="Genomic_DNA"/>
</dbReference>
<comment type="catalytic activity">
    <reaction evidence="6">
        <text>L-asparagine + H2O = L-aspartate + NH4(+)</text>
        <dbReference type="Rhea" id="RHEA:21016"/>
        <dbReference type="ChEBI" id="CHEBI:15377"/>
        <dbReference type="ChEBI" id="CHEBI:28938"/>
        <dbReference type="ChEBI" id="CHEBI:29991"/>
        <dbReference type="ChEBI" id="CHEBI:58048"/>
        <dbReference type="EC" id="3.5.1.1"/>
    </reaction>
</comment>
<evidence type="ECO:0000256" key="10">
    <source>
        <dbReference type="PIRSR" id="PIRSR600246-2"/>
    </source>
</evidence>
<feature type="active site" description="Nucleophile" evidence="9">
    <location>
        <position position="183"/>
    </location>
</feature>
<keyword evidence="5" id="KW-0068">Autocatalytic cleavage</keyword>
<feature type="binding site" evidence="10">
    <location>
        <begin position="211"/>
        <end position="214"/>
    </location>
    <ligand>
        <name>substrate</name>
    </ligand>
</feature>
<dbReference type="PANTHER" id="PTHR10188:SF43">
    <property type="entry name" value="ASPARAGINASE (EUROFUNG)"/>
    <property type="match status" value="1"/>
</dbReference>
<evidence type="ECO:0000256" key="4">
    <source>
        <dbReference type="ARBA" id="ARBA00022801"/>
    </source>
</evidence>
<dbReference type="PANTHER" id="PTHR10188">
    <property type="entry name" value="L-ASPARAGINASE"/>
    <property type="match status" value="1"/>
</dbReference>
<dbReference type="GO" id="GO:0033345">
    <property type="term" value="P:L-asparagine catabolic process via L-aspartate"/>
    <property type="evidence" value="ECO:0007669"/>
    <property type="project" value="TreeGrafter"/>
</dbReference>
<keyword evidence="3" id="KW-0645">Protease</keyword>
<evidence type="ECO:0000313" key="12">
    <source>
        <dbReference type="EMBL" id="KAG7162148.1"/>
    </source>
</evidence>
<dbReference type="GO" id="GO:0006508">
    <property type="term" value="P:proteolysis"/>
    <property type="evidence" value="ECO:0007669"/>
    <property type="project" value="UniProtKB-KW"/>
</dbReference>
<dbReference type="SUPFAM" id="SSF56235">
    <property type="entry name" value="N-terminal nucleophile aminohydrolases (Ntn hydrolases)"/>
    <property type="match status" value="1"/>
</dbReference>
<dbReference type="Proteomes" id="UP000747542">
    <property type="component" value="Unassembled WGS sequence"/>
</dbReference>
<dbReference type="InterPro" id="IPR033844">
    <property type="entry name" value="ASRGL1_meta"/>
</dbReference>
<keyword evidence="13" id="KW-1185">Reference proteome</keyword>
<protein>
    <submittedName>
        <fullName evidence="12">Isoaspartyl peptidase/L-asparaginase-like</fullName>
    </submittedName>
</protein>
<dbReference type="AlphaFoldDB" id="A0A8J5JVZ2"/>
<dbReference type="FunFam" id="3.60.20.30:FF:000001">
    <property type="entry name" value="Isoaspartyl peptidase/L-asparaginase"/>
    <property type="match status" value="1"/>
</dbReference>
<accession>A0A8J5JVZ2</accession>
<evidence type="ECO:0000256" key="1">
    <source>
        <dbReference type="ARBA" id="ARBA00000306"/>
    </source>
</evidence>
<dbReference type="InterPro" id="IPR029055">
    <property type="entry name" value="Ntn_hydrolases_N"/>
</dbReference>
<dbReference type="GO" id="GO:0008798">
    <property type="term" value="F:beta-aspartyl-peptidase activity"/>
    <property type="evidence" value="ECO:0007669"/>
    <property type="project" value="UniProtKB-EC"/>
</dbReference>
<dbReference type="InterPro" id="IPR000246">
    <property type="entry name" value="Peptidase_T2"/>
</dbReference>
<gene>
    <name evidence="12" type="primary">asrgl1-L</name>
    <name evidence="12" type="ORF">Hamer_G010810</name>
</gene>
<evidence type="ECO:0000256" key="5">
    <source>
        <dbReference type="ARBA" id="ARBA00022813"/>
    </source>
</evidence>
<dbReference type="CDD" id="cd04702">
    <property type="entry name" value="ASRGL1_like"/>
    <property type="match status" value="1"/>
</dbReference>
<comment type="similarity">
    <text evidence="2">Belongs to the Ntn-hydrolase family.</text>
</comment>
<evidence type="ECO:0000256" key="11">
    <source>
        <dbReference type="PIRSR" id="PIRSR600246-3"/>
    </source>
</evidence>
<comment type="catalytic activity">
    <reaction evidence="1">
        <text>Cleavage of a beta-linked Asp residue from the N-terminus of a polypeptide.</text>
        <dbReference type="EC" id="3.4.19.5"/>
    </reaction>
</comment>
<keyword evidence="4" id="KW-0378">Hydrolase</keyword>